<name>A0AAT9LDY2_9FIRM</name>
<sequence length="156" mass="17071">MEAIKEWARSVYLLAVFSSAVLLIVPKTMQRQARFVVEMLMLLCVLAPLFHLMPRPIETTVSSGSYVSGSYTASLERFYVAEVERRVREVGQGAGIAIRDVEVVVTGSAPGFRVGAVKVVLGRDLTEEEARRFREVTGAYLNIPPDRVALEVAGGG</sequence>
<reference evidence="2" key="1">
    <citation type="submission" date="2020-10" db="EMBL/GenBank/DDBJ databases">
        <authorList>
            <person name="Kadnikov V."/>
            <person name="Beletsky A.V."/>
            <person name="Mardanov A.V."/>
            <person name="Karnachuk O.V."/>
            <person name="Ravin N.V."/>
        </authorList>
    </citation>
    <scope>NUCLEOTIDE SEQUENCE</scope>
    <source>
        <strain evidence="2">Bu02</strain>
    </source>
</reference>
<evidence type="ECO:0000256" key="1">
    <source>
        <dbReference type="SAM" id="Phobius"/>
    </source>
</evidence>
<reference evidence="2" key="2">
    <citation type="journal article" date="2023" name="Biology">
        <title>Prokaryotic Life Associated with Coal-Fire Gas Vents Revealed by Metagenomics.</title>
        <authorList>
            <person name="Kadnikov V.V."/>
            <person name="Mardanov A.V."/>
            <person name="Beletsky A.V."/>
            <person name="Karnachuk O.V."/>
            <person name="Ravin N.V."/>
        </authorList>
    </citation>
    <scope>NUCLEOTIDE SEQUENCE</scope>
    <source>
        <strain evidence="2">Bu02</strain>
    </source>
</reference>
<protein>
    <recommendedName>
        <fullName evidence="3">Stage III sporulation protein AF</fullName>
    </recommendedName>
</protein>
<dbReference type="AlphaFoldDB" id="A0AAT9LDY2"/>
<gene>
    <name evidence="2" type="ORF">IMF26_02345</name>
</gene>
<evidence type="ECO:0000313" key="2">
    <source>
        <dbReference type="EMBL" id="QUL98933.1"/>
    </source>
</evidence>
<keyword evidence="1" id="KW-0812">Transmembrane</keyword>
<dbReference type="KEGG" id="fcz:IMF26_02345"/>
<accession>A0AAT9LDY2</accession>
<keyword evidence="1" id="KW-1133">Transmembrane helix</keyword>
<evidence type="ECO:0008006" key="3">
    <source>
        <dbReference type="Google" id="ProtNLM"/>
    </source>
</evidence>
<keyword evidence="1" id="KW-0472">Membrane</keyword>
<proteinExistence type="predicted"/>
<feature type="transmembrane region" description="Helical" evidence="1">
    <location>
        <begin position="12"/>
        <end position="29"/>
    </location>
</feature>
<feature type="transmembrane region" description="Helical" evidence="1">
    <location>
        <begin position="35"/>
        <end position="53"/>
    </location>
</feature>
<organism evidence="2">
    <name type="scientific">Candidatus Fermentithermobacillus carboniphilus</name>
    <dbReference type="NCBI Taxonomy" id="3085328"/>
    <lineage>
        <taxon>Bacteria</taxon>
        <taxon>Bacillati</taxon>
        <taxon>Bacillota</taxon>
        <taxon>Candidatus Fermentithermobacillia</taxon>
        <taxon>Candidatus Fermentithermobacillales</taxon>
        <taxon>Candidatus Fermentithermobacillaceae</taxon>
        <taxon>Candidatus Fermentithermobacillus</taxon>
    </lineage>
</organism>
<dbReference type="EMBL" id="CP062796">
    <property type="protein sequence ID" value="QUL98933.1"/>
    <property type="molecule type" value="Genomic_DNA"/>
</dbReference>